<evidence type="ECO:0000256" key="2">
    <source>
        <dbReference type="ARBA" id="ARBA00010944"/>
    </source>
</evidence>
<dbReference type="Proteomes" id="UP000539538">
    <property type="component" value="Unassembled WGS sequence"/>
</dbReference>
<accession>A0ABR6L3R8</accession>
<dbReference type="SUPFAM" id="SSF51735">
    <property type="entry name" value="NAD(P)-binding Rossmann-fold domains"/>
    <property type="match status" value="1"/>
</dbReference>
<evidence type="ECO:0000256" key="3">
    <source>
        <dbReference type="ARBA" id="ARBA00012929"/>
    </source>
</evidence>
<evidence type="ECO:0000313" key="9">
    <source>
        <dbReference type="Proteomes" id="UP000539538"/>
    </source>
</evidence>
<dbReference type="InterPro" id="IPR036291">
    <property type="entry name" value="NAD(P)-bd_dom_sf"/>
</dbReference>
<evidence type="ECO:0000256" key="1">
    <source>
        <dbReference type="ARBA" id="ARBA00004781"/>
    </source>
</evidence>
<comment type="pathway">
    <text evidence="1 6">Carbohydrate biosynthesis; dTDP-L-rhamnose biosynthesis.</text>
</comment>
<evidence type="ECO:0000259" key="7">
    <source>
        <dbReference type="Pfam" id="PF04321"/>
    </source>
</evidence>
<dbReference type="InterPro" id="IPR029903">
    <property type="entry name" value="RmlD-like-bd"/>
</dbReference>
<evidence type="ECO:0000256" key="6">
    <source>
        <dbReference type="RuleBase" id="RU364082"/>
    </source>
</evidence>
<keyword evidence="6 8" id="KW-0560">Oxidoreductase</keyword>
<dbReference type="InterPro" id="IPR005913">
    <property type="entry name" value="dTDP_dehydrorham_reduct"/>
</dbReference>
<dbReference type="PANTHER" id="PTHR10491">
    <property type="entry name" value="DTDP-4-DEHYDRORHAMNOSE REDUCTASE"/>
    <property type="match status" value="1"/>
</dbReference>
<name>A0ABR6L3R8_9HYPH</name>
<gene>
    <name evidence="8" type="ORF">GGQ99_002574</name>
</gene>
<dbReference type="Gene3D" id="3.90.25.10">
    <property type="entry name" value="UDP-galactose 4-epimerase, domain 1"/>
    <property type="match status" value="1"/>
</dbReference>
<reference evidence="8 9" key="1">
    <citation type="submission" date="2020-08" db="EMBL/GenBank/DDBJ databases">
        <title>Genomic Encyclopedia of Type Strains, Phase IV (KMG-IV): sequencing the most valuable type-strain genomes for metagenomic binning, comparative biology and taxonomic classification.</title>
        <authorList>
            <person name="Goeker M."/>
        </authorList>
    </citation>
    <scope>NUCLEOTIDE SEQUENCE [LARGE SCALE GENOMIC DNA]</scope>
    <source>
        <strain evidence="8 9">DSM 7050</strain>
    </source>
</reference>
<dbReference type="NCBIfam" id="TIGR01214">
    <property type="entry name" value="rmlD"/>
    <property type="match status" value="1"/>
</dbReference>
<dbReference type="RefSeq" id="WP_343061720.1">
    <property type="nucleotide sequence ID" value="NZ_BAAAVZ010000002.1"/>
</dbReference>
<dbReference type="Pfam" id="PF04321">
    <property type="entry name" value="RmlD_sub_bind"/>
    <property type="match status" value="1"/>
</dbReference>
<comment type="cofactor">
    <cofactor evidence="6">
        <name>Mg(2+)</name>
        <dbReference type="ChEBI" id="CHEBI:18420"/>
    </cofactor>
    <text evidence="6">Binds 1 Mg(2+) ion per monomer.</text>
</comment>
<protein>
    <recommendedName>
        <fullName evidence="4 6">dTDP-4-dehydrorhamnose reductase</fullName>
        <ecNumber evidence="3 6">1.1.1.133</ecNumber>
    </recommendedName>
</protein>
<evidence type="ECO:0000256" key="5">
    <source>
        <dbReference type="ARBA" id="ARBA00048200"/>
    </source>
</evidence>
<evidence type="ECO:0000256" key="4">
    <source>
        <dbReference type="ARBA" id="ARBA00017099"/>
    </source>
</evidence>
<keyword evidence="6" id="KW-0521">NADP</keyword>
<organism evidence="8 9">
    <name type="scientific">Aminobacter niigataensis</name>
    <dbReference type="NCBI Taxonomy" id="83265"/>
    <lineage>
        <taxon>Bacteria</taxon>
        <taxon>Pseudomonadati</taxon>
        <taxon>Pseudomonadota</taxon>
        <taxon>Alphaproteobacteria</taxon>
        <taxon>Hyphomicrobiales</taxon>
        <taxon>Phyllobacteriaceae</taxon>
        <taxon>Aminobacter</taxon>
    </lineage>
</organism>
<dbReference type="Gene3D" id="3.40.50.720">
    <property type="entry name" value="NAD(P)-binding Rossmann-like Domain"/>
    <property type="match status" value="1"/>
</dbReference>
<evidence type="ECO:0000313" key="8">
    <source>
        <dbReference type="EMBL" id="MBB4650819.1"/>
    </source>
</evidence>
<keyword evidence="9" id="KW-1185">Reference proteome</keyword>
<comment type="similarity">
    <text evidence="2 6">Belongs to the dTDP-4-dehydrorhamnose reductase family.</text>
</comment>
<dbReference type="PANTHER" id="PTHR10491:SF4">
    <property type="entry name" value="METHIONINE ADENOSYLTRANSFERASE 2 SUBUNIT BETA"/>
    <property type="match status" value="1"/>
</dbReference>
<comment type="catalytic activity">
    <reaction evidence="5 6">
        <text>dTDP-beta-L-rhamnose + NADP(+) = dTDP-4-dehydro-beta-L-rhamnose + NADPH + H(+)</text>
        <dbReference type="Rhea" id="RHEA:21796"/>
        <dbReference type="ChEBI" id="CHEBI:15378"/>
        <dbReference type="ChEBI" id="CHEBI:57510"/>
        <dbReference type="ChEBI" id="CHEBI:57783"/>
        <dbReference type="ChEBI" id="CHEBI:58349"/>
        <dbReference type="ChEBI" id="CHEBI:62830"/>
        <dbReference type="EC" id="1.1.1.133"/>
    </reaction>
</comment>
<comment type="function">
    <text evidence="6">Catalyzes the reduction of dTDP-6-deoxy-L-lyxo-4-hexulose to yield dTDP-L-rhamnose.</text>
</comment>
<proteinExistence type="inferred from homology"/>
<dbReference type="GO" id="GO:0008831">
    <property type="term" value="F:dTDP-4-dehydrorhamnose reductase activity"/>
    <property type="evidence" value="ECO:0007669"/>
    <property type="project" value="UniProtKB-EC"/>
</dbReference>
<comment type="caution">
    <text evidence="8">The sequence shown here is derived from an EMBL/GenBank/DDBJ whole genome shotgun (WGS) entry which is preliminary data.</text>
</comment>
<dbReference type="EMBL" id="JACHOT010000002">
    <property type="protein sequence ID" value="MBB4650819.1"/>
    <property type="molecule type" value="Genomic_DNA"/>
</dbReference>
<dbReference type="CDD" id="cd05254">
    <property type="entry name" value="dTDP_HR_like_SDR_e"/>
    <property type="match status" value="1"/>
</dbReference>
<dbReference type="EC" id="1.1.1.133" evidence="3 6"/>
<feature type="domain" description="RmlD-like substrate binding" evidence="7">
    <location>
        <begin position="23"/>
        <end position="307"/>
    </location>
</feature>
<sequence length="314" mass="33844">MVASDTRATVRREQAWTGAVDVRILVTGTSGQLASSLAARARGQAEIVLVGRPDLDLENPATFAPVLNSVAPGMVINAAAHTGVDQQEDEPERAFRINAEAPAELARLTRLAGIPIVQISTDYVFDGRSSRPYVEADRPTPQTIYGRSKLAGEEAVRAGNRDHMVVRTAWVVSRYGRNFVKTMLSLAAARDRLQVVADQFGNPTCADDLADGLLAAASIWRKRGGFPQDLYHLAGQGRASWYELASHVLAASALLGGPSAVVEPISSEQWPTKAARPANSELNSDAFDRDFGFRAGDWRERVVEIVDLLGAGIK</sequence>